<evidence type="ECO:0000313" key="9">
    <source>
        <dbReference type="Proteomes" id="UP001499951"/>
    </source>
</evidence>
<feature type="transmembrane region" description="Helical" evidence="6">
    <location>
        <begin position="277"/>
        <end position="293"/>
    </location>
</feature>
<evidence type="ECO:0000256" key="1">
    <source>
        <dbReference type="ARBA" id="ARBA00004141"/>
    </source>
</evidence>
<dbReference type="PANTHER" id="PTHR32322:SF2">
    <property type="entry name" value="EAMA DOMAIN-CONTAINING PROTEIN"/>
    <property type="match status" value="1"/>
</dbReference>
<comment type="similarity">
    <text evidence="2">Belongs to the EamA transporter family.</text>
</comment>
<feature type="domain" description="EamA" evidence="7">
    <location>
        <begin position="178"/>
        <end position="315"/>
    </location>
</feature>
<dbReference type="SUPFAM" id="SSF103481">
    <property type="entry name" value="Multidrug resistance efflux transporter EmrE"/>
    <property type="match status" value="2"/>
</dbReference>
<feature type="transmembrane region" description="Helical" evidence="6">
    <location>
        <begin position="246"/>
        <end position="265"/>
    </location>
</feature>
<proteinExistence type="inferred from homology"/>
<feature type="transmembrane region" description="Helical" evidence="6">
    <location>
        <begin position="54"/>
        <end position="77"/>
    </location>
</feature>
<evidence type="ECO:0000259" key="7">
    <source>
        <dbReference type="Pfam" id="PF00892"/>
    </source>
</evidence>
<evidence type="ECO:0000256" key="2">
    <source>
        <dbReference type="ARBA" id="ARBA00007362"/>
    </source>
</evidence>
<dbReference type="EMBL" id="BAAADD010000005">
    <property type="protein sequence ID" value="GAA0571258.1"/>
    <property type="molecule type" value="Genomic_DNA"/>
</dbReference>
<keyword evidence="9" id="KW-1185">Reference proteome</keyword>
<name>A0ABN1EPN4_9PROT</name>
<feature type="transmembrane region" description="Helical" evidence="6">
    <location>
        <begin position="299"/>
        <end position="316"/>
    </location>
</feature>
<feature type="transmembrane region" description="Helical" evidence="6">
    <location>
        <begin position="117"/>
        <end position="138"/>
    </location>
</feature>
<evidence type="ECO:0000256" key="3">
    <source>
        <dbReference type="ARBA" id="ARBA00022692"/>
    </source>
</evidence>
<dbReference type="InterPro" id="IPR037185">
    <property type="entry name" value="EmrE-like"/>
</dbReference>
<feature type="transmembrane region" description="Helical" evidence="6">
    <location>
        <begin position="150"/>
        <end position="169"/>
    </location>
</feature>
<dbReference type="Pfam" id="PF00892">
    <property type="entry name" value="EamA"/>
    <property type="match status" value="2"/>
</dbReference>
<dbReference type="Proteomes" id="UP001499951">
    <property type="component" value="Unassembled WGS sequence"/>
</dbReference>
<evidence type="ECO:0000313" key="8">
    <source>
        <dbReference type="EMBL" id="GAA0571258.1"/>
    </source>
</evidence>
<evidence type="ECO:0000256" key="5">
    <source>
        <dbReference type="ARBA" id="ARBA00023136"/>
    </source>
</evidence>
<dbReference type="PANTHER" id="PTHR32322">
    <property type="entry name" value="INNER MEMBRANE TRANSPORTER"/>
    <property type="match status" value="1"/>
</dbReference>
<dbReference type="InterPro" id="IPR050638">
    <property type="entry name" value="AA-Vitamin_Transporters"/>
</dbReference>
<feature type="transmembrane region" description="Helical" evidence="6">
    <location>
        <begin position="175"/>
        <end position="194"/>
    </location>
</feature>
<protein>
    <submittedName>
        <fullName evidence="8">Drug/metabolite exporter YedA</fullName>
    </submittedName>
</protein>
<comment type="caution">
    <text evidence="8">The sequence shown here is derived from an EMBL/GenBank/DDBJ whole genome shotgun (WGS) entry which is preliminary data.</text>
</comment>
<feature type="transmembrane region" description="Helical" evidence="6">
    <location>
        <begin position="206"/>
        <end position="226"/>
    </location>
</feature>
<gene>
    <name evidence="8" type="primary">yedA</name>
    <name evidence="8" type="ORF">GCM10008942_19950</name>
</gene>
<dbReference type="InterPro" id="IPR000620">
    <property type="entry name" value="EamA_dom"/>
</dbReference>
<comment type="subcellular location">
    <subcellularLocation>
        <location evidence="1">Membrane</location>
        <topology evidence="1">Multi-pass membrane protein</topology>
    </subcellularLocation>
</comment>
<feature type="transmembrane region" description="Helical" evidence="6">
    <location>
        <begin position="31"/>
        <end position="48"/>
    </location>
</feature>
<feature type="transmembrane region" description="Helical" evidence="6">
    <location>
        <begin position="89"/>
        <end position="111"/>
    </location>
</feature>
<accession>A0ABN1EPN4</accession>
<reference evidence="8 9" key="1">
    <citation type="journal article" date="2019" name="Int. J. Syst. Evol. Microbiol.">
        <title>The Global Catalogue of Microorganisms (GCM) 10K type strain sequencing project: providing services to taxonomists for standard genome sequencing and annotation.</title>
        <authorList>
            <consortium name="The Broad Institute Genomics Platform"/>
            <consortium name="The Broad Institute Genome Sequencing Center for Infectious Disease"/>
            <person name="Wu L."/>
            <person name="Ma J."/>
        </authorList>
    </citation>
    <scope>NUCLEOTIDE SEQUENCE [LARGE SCALE GENOMIC DNA]</scope>
    <source>
        <strain evidence="8 9">JCM 15089</strain>
    </source>
</reference>
<keyword evidence="5 6" id="KW-0472">Membrane</keyword>
<evidence type="ECO:0000256" key="4">
    <source>
        <dbReference type="ARBA" id="ARBA00022989"/>
    </source>
</evidence>
<keyword evidence="4 6" id="KW-1133">Transmembrane helix</keyword>
<keyword evidence="3 6" id="KW-0812">Transmembrane</keyword>
<feature type="domain" description="EamA" evidence="7">
    <location>
        <begin position="33"/>
        <end position="162"/>
    </location>
</feature>
<sequence>MKAGLSATFGARVSVSIGDEIVGAPLVSRRFVYFLVLCFIWGSTWIPAKLALSAVPPVLLAGIRFVPAGLLLLVIAAAKGNTRIARKDWLRLGVVGLLTTTISYALMFWAMQFIRTGFAAVVDFTVVPVFLLAFAVIAGEEAFHWRQAMAIALGIVGLLFLFLPSLHVGSNMTEFGAALVVILSVATYCWGSVLARPLLRTYSSTLVAGVSNLAGGILLLVLSLAFEPRAHEELQVQHWSWAIWLSWAYLFLLGTVIAATIFLVLVREWGPSRAGSYAFVSPGIAVFLGWLVFDERFGVVEGIGMLIMLTATYLAIKRPEATTKAAAE</sequence>
<evidence type="ECO:0000256" key="6">
    <source>
        <dbReference type="SAM" id="Phobius"/>
    </source>
</evidence>
<organism evidence="8 9">
    <name type="scientific">Rhizomicrobium electricum</name>
    <dbReference type="NCBI Taxonomy" id="480070"/>
    <lineage>
        <taxon>Bacteria</taxon>
        <taxon>Pseudomonadati</taxon>
        <taxon>Pseudomonadota</taxon>
        <taxon>Alphaproteobacteria</taxon>
        <taxon>Micropepsales</taxon>
        <taxon>Micropepsaceae</taxon>
        <taxon>Rhizomicrobium</taxon>
    </lineage>
</organism>